<evidence type="ECO:0000256" key="3">
    <source>
        <dbReference type="ARBA" id="ARBA00022840"/>
    </source>
</evidence>
<feature type="compositionally biased region" description="Basic and acidic residues" evidence="4">
    <location>
        <begin position="417"/>
        <end position="430"/>
    </location>
</feature>
<dbReference type="Proteomes" id="UP000039046">
    <property type="component" value="Unassembled WGS sequence"/>
</dbReference>
<evidence type="ECO:0008006" key="9">
    <source>
        <dbReference type="Google" id="ProtNLM"/>
    </source>
</evidence>
<accession>A0A0A1T7F4</accession>
<keyword evidence="3" id="KW-0067">ATP-binding</keyword>
<gene>
    <name evidence="7" type="ORF">VHEMI02281</name>
</gene>
<evidence type="ECO:0000313" key="7">
    <source>
        <dbReference type="EMBL" id="CEJ82202.1"/>
    </source>
</evidence>
<dbReference type="PROSITE" id="PS51192">
    <property type="entry name" value="HELICASE_ATP_BIND_1"/>
    <property type="match status" value="1"/>
</dbReference>
<feature type="domain" description="Helicase C-terminal" evidence="6">
    <location>
        <begin position="840"/>
        <end position="1009"/>
    </location>
</feature>
<evidence type="ECO:0000313" key="8">
    <source>
        <dbReference type="Proteomes" id="UP000039046"/>
    </source>
</evidence>
<dbReference type="Gene3D" id="3.40.50.300">
    <property type="entry name" value="P-loop containing nucleotide triphosphate hydrolases"/>
    <property type="match status" value="1"/>
</dbReference>
<keyword evidence="2" id="KW-0378">Hydrolase</keyword>
<protein>
    <recommendedName>
        <fullName evidence="9">SNF2 family helicase/ATPase</fullName>
    </recommendedName>
</protein>
<keyword evidence="1" id="KW-0547">Nucleotide-binding</keyword>
<dbReference type="STRING" id="1531966.A0A0A1T7F4"/>
<dbReference type="GO" id="GO:0016787">
    <property type="term" value="F:hydrolase activity"/>
    <property type="evidence" value="ECO:0007669"/>
    <property type="project" value="UniProtKB-KW"/>
</dbReference>
<feature type="compositionally biased region" description="Polar residues" evidence="4">
    <location>
        <begin position="227"/>
        <end position="238"/>
    </location>
</feature>
<evidence type="ECO:0000259" key="5">
    <source>
        <dbReference type="PROSITE" id="PS51192"/>
    </source>
</evidence>
<sequence length="1012" mass="113559">MVLPPESPLPLRQHQGNINPKTPPVGKAALYFDDIEDDYGGDTVPCSPSALLGRTTQPTQILSRPPLSLVGSSSPVSVVEVPASSPFQRSSPAPMKPLSRLAPAGTVFRPPAKRPNTTPTIRSPPPKRQAQIIELSSDEESDIRSPRADIRPTEFRKHIASFAFTQKTTKPPADQMRKLLKQIYDVFGTRFSAELVREGLEICLYDLDNTIQWLESSSAKKPKAARPSSTSNKTQSTLPFAKLKKDSPVKPKRRRLVQGRRQRSPTPEASSSDDKSDESDDEPVIIEVKELDNSKQDEFRAENSSDEESEDEADALLNCINTNTVQELAAMTGLTDAIIEPVISQRPFKTISQARKIAGKKLGYRSSYKTSGEAVISQISNFLAAARSVDEVISSCETKATLVKGVIETWDIDSFGHEKSSNRASPEKDLPMTPSSLGMSRFKKPLAPKQPSMMDGNCVMKPFQLYGLNWMRLLYNYDIGCILADEMGLGKTCQVISLLCNLVETYQPGSTERRPWPNLVVVPPSTYNNWLIEFEKFAPQLSVIGYRGSQTERGDIAYEVANNSSEYHVVLGTYSQIHSEMDLEAMQSFDLNAAIFDEGHKMKNPATKLYRDLSRIRSSWKMLLTGTPVQNNLMEMTALLSFINPKMFDGHIDHITRIFSQKITIKDVSSNGAFLYSERVSRARTILEPFILQRRKDQVLSDMPPKITSVVQCDMVGMQGEFYESYEALFRQSSDARKAAQKGARGSDHNNGWMQMRKAALHPMLFRRHFTDAIVEEMAKILMDRLDQSELQQPNIEHLIQELKNASDFELHLWCRDYPRLLREFDTPESLLFESGKVKMLLEMIRKYQKNGDRVLVFSKFSRVLEMLSEVLAIQNIDYRVLSGATDVSERQVLIDEYNNDPSIPVFLLTTGAGGTGINLTSANKVIIFDMSDNPQEDIQAENRAHRLGQTREVEIVRLLTRGTVEELIYKACLKKIELAARVTGGEGDDGEGGEMKGGEMEREVRKMMGKQ</sequence>
<dbReference type="InterPro" id="IPR001650">
    <property type="entry name" value="Helicase_C-like"/>
</dbReference>
<dbReference type="PROSITE" id="PS51194">
    <property type="entry name" value="HELICASE_CTER"/>
    <property type="match status" value="1"/>
</dbReference>
<evidence type="ECO:0000256" key="1">
    <source>
        <dbReference type="ARBA" id="ARBA00022741"/>
    </source>
</evidence>
<feature type="region of interest" description="Disordered" evidence="4">
    <location>
        <begin position="985"/>
        <end position="1012"/>
    </location>
</feature>
<reference evidence="7 8" key="1">
    <citation type="journal article" date="2015" name="Genome Announc.">
        <title>Draft Genome Sequence and Gene Annotation of the Entomopathogenic Fungus Verticillium hemipterigenum.</title>
        <authorList>
            <person name="Horn F."/>
            <person name="Habel A."/>
            <person name="Scharf D.H."/>
            <person name="Dworschak J."/>
            <person name="Brakhage A.A."/>
            <person name="Guthke R."/>
            <person name="Hertweck C."/>
            <person name="Linde J."/>
        </authorList>
    </citation>
    <scope>NUCLEOTIDE SEQUENCE [LARGE SCALE GENOMIC DNA]</scope>
</reference>
<feature type="region of interest" description="Disordered" evidence="4">
    <location>
        <begin position="417"/>
        <end position="437"/>
    </location>
</feature>
<dbReference type="Pfam" id="PF00271">
    <property type="entry name" value="Helicase_C"/>
    <property type="match status" value="1"/>
</dbReference>
<dbReference type="HOGENOM" id="CLU_000315_16_2_1"/>
<dbReference type="InterPro" id="IPR000330">
    <property type="entry name" value="SNF2_N"/>
</dbReference>
<feature type="region of interest" description="Disordered" evidence="4">
    <location>
        <begin position="1"/>
        <end position="25"/>
    </location>
</feature>
<evidence type="ECO:0000259" key="6">
    <source>
        <dbReference type="PROSITE" id="PS51194"/>
    </source>
</evidence>
<dbReference type="SMART" id="SM00487">
    <property type="entry name" value="DEXDc"/>
    <property type="match status" value="1"/>
</dbReference>
<name>A0A0A1T7F4_9HYPO</name>
<dbReference type="InterPro" id="IPR014001">
    <property type="entry name" value="Helicase_ATP-bd"/>
</dbReference>
<dbReference type="InterPro" id="IPR027417">
    <property type="entry name" value="P-loop_NTPase"/>
</dbReference>
<feature type="compositionally biased region" description="Basic residues" evidence="4">
    <location>
        <begin position="250"/>
        <end position="263"/>
    </location>
</feature>
<organism evidence="7 8">
    <name type="scientific">[Torrubiella] hemipterigena</name>
    <dbReference type="NCBI Taxonomy" id="1531966"/>
    <lineage>
        <taxon>Eukaryota</taxon>
        <taxon>Fungi</taxon>
        <taxon>Dikarya</taxon>
        <taxon>Ascomycota</taxon>
        <taxon>Pezizomycotina</taxon>
        <taxon>Sordariomycetes</taxon>
        <taxon>Hypocreomycetidae</taxon>
        <taxon>Hypocreales</taxon>
        <taxon>Clavicipitaceae</taxon>
        <taxon>Clavicipitaceae incertae sedis</taxon>
        <taxon>'Torrubiella' clade</taxon>
    </lineage>
</organism>
<evidence type="ECO:0000256" key="2">
    <source>
        <dbReference type="ARBA" id="ARBA00022801"/>
    </source>
</evidence>
<dbReference type="EMBL" id="CDHN01000001">
    <property type="protein sequence ID" value="CEJ82202.1"/>
    <property type="molecule type" value="Genomic_DNA"/>
</dbReference>
<dbReference type="Pfam" id="PF00176">
    <property type="entry name" value="SNF2-rel_dom"/>
    <property type="match status" value="1"/>
</dbReference>
<dbReference type="CDD" id="cd18793">
    <property type="entry name" value="SF2_C_SNF"/>
    <property type="match status" value="1"/>
</dbReference>
<feature type="region of interest" description="Disordered" evidence="4">
    <location>
        <begin position="217"/>
        <end position="312"/>
    </location>
</feature>
<feature type="compositionally biased region" description="Basic and acidic residues" evidence="4">
    <location>
        <begin position="994"/>
        <end position="1012"/>
    </location>
</feature>
<feature type="compositionally biased region" description="Basic and acidic residues" evidence="4">
    <location>
        <begin position="287"/>
        <end position="303"/>
    </location>
</feature>
<dbReference type="InterPro" id="IPR049730">
    <property type="entry name" value="SNF2/RAD54-like_C"/>
</dbReference>
<dbReference type="Gene3D" id="3.40.50.10810">
    <property type="entry name" value="Tandem AAA-ATPase domain"/>
    <property type="match status" value="1"/>
</dbReference>
<dbReference type="OrthoDB" id="5857104at2759"/>
<dbReference type="AlphaFoldDB" id="A0A0A1T7F4"/>
<proteinExistence type="predicted"/>
<feature type="region of interest" description="Disordered" evidence="4">
    <location>
        <begin position="85"/>
        <end position="129"/>
    </location>
</feature>
<feature type="compositionally biased region" description="Acidic residues" evidence="4">
    <location>
        <begin position="275"/>
        <end position="284"/>
    </location>
</feature>
<evidence type="ECO:0000256" key="4">
    <source>
        <dbReference type="SAM" id="MobiDB-lite"/>
    </source>
</evidence>
<dbReference type="SUPFAM" id="SSF52540">
    <property type="entry name" value="P-loop containing nucleoside triphosphate hydrolases"/>
    <property type="match status" value="2"/>
</dbReference>
<keyword evidence="8" id="KW-1185">Reference proteome</keyword>
<dbReference type="PANTHER" id="PTHR10799">
    <property type="entry name" value="SNF2/RAD54 HELICASE FAMILY"/>
    <property type="match status" value="1"/>
</dbReference>
<dbReference type="SMART" id="SM00490">
    <property type="entry name" value="HELICc"/>
    <property type="match status" value="1"/>
</dbReference>
<dbReference type="InterPro" id="IPR038718">
    <property type="entry name" value="SNF2-like_sf"/>
</dbReference>
<dbReference type="GO" id="GO:0005524">
    <property type="term" value="F:ATP binding"/>
    <property type="evidence" value="ECO:0007669"/>
    <property type="project" value="InterPro"/>
</dbReference>
<feature type="domain" description="Helicase ATP-binding" evidence="5">
    <location>
        <begin position="472"/>
        <end position="646"/>
    </location>
</feature>